<feature type="region of interest" description="Disordered" evidence="1">
    <location>
        <begin position="22"/>
        <end position="55"/>
    </location>
</feature>
<dbReference type="CTD" id="68918271"/>
<dbReference type="GeneID" id="68918271"/>
<dbReference type="HOGENOM" id="CLU_2225555_0_0_1"/>
<evidence type="ECO:0000313" key="4">
    <source>
        <dbReference type="WormBase" id="CBG26806"/>
    </source>
</evidence>
<evidence type="ECO:0000313" key="3">
    <source>
        <dbReference type="Proteomes" id="UP000008549"/>
    </source>
</evidence>
<dbReference type="KEGG" id="cbr:CBG_26806"/>
<dbReference type="WormBase" id="CBG26806">
    <property type="protein sequence ID" value="CBP41133"/>
    <property type="gene ID" value="WBGene00088220"/>
</dbReference>
<keyword evidence="3" id="KW-1185">Reference proteome</keyword>
<evidence type="ECO:0000256" key="1">
    <source>
        <dbReference type="SAM" id="MobiDB-lite"/>
    </source>
</evidence>
<feature type="compositionally biased region" description="Low complexity" evidence="1">
    <location>
        <begin position="46"/>
        <end position="55"/>
    </location>
</feature>
<dbReference type="AlphaFoldDB" id="B6IIC2"/>
<dbReference type="Proteomes" id="UP000008549">
    <property type="component" value="Unassembled WGS sequence"/>
</dbReference>
<dbReference type="EMBL" id="HE601437">
    <property type="protein sequence ID" value="CAR99652.1"/>
    <property type="molecule type" value="Genomic_DNA"/>
</dbReference>
<gene>
    <name evidence="2 4" type="ORF">CBG26806</name>
    <name evidence="2" type="ORF">CBG_26806</name>
</gene>
<proteinExistence type="predicted"/>
<accession>B6IIC2</accession>
<reference evidence="2 3" key="1">
    <citation type="journal article" date="2003" name="PLoS Biol.">
        <title>The genome sequence of Caenorhabditis briggsae: a platform for comparative genomics.</title>
        <authorList>
            <person name="Stein L.D."/>
            <person name="Bao Z."/>
            <person name="Blasiar D."/>
            <person name="Blumenthal T."/>
            <person name="Brent M.R."/>
            <person name="Chen N."/>
            <person name="Chinwalla A."/>
            <person name="Clarke L."/>
            <person name="Clee C."/>
            <person name="Coghlan A."/>
            <person name="Coulson A."/>
            <person name="D'Eustachio P."/>
            <person name="Fitch D.H."/>
            <person name="Fulton L.A."/>
            <person name="Fulton R.E."/>
            <person name="Griffiths-Jones S."/>
            <person name="Harris T.W."/>
            <person name="Hillier L.W."/>
            <person name="Kamath R."/>
            <person name="Kuwabara P.E."/>
            <person name="Mardis E.R."/>
            <person name="Marra M.A."/>
            <person name="Miner T.L."/>
            <person name="Minx P."/>
            <person name="Mullikin J.C."/>
            <person name="Plumb R.W."/>
            <person name="Rogers J."/>
            <person name="Schein J.E."/>
            <person name="Sohrmann M."/>
            <person name="Spieth J."/>
            <person name="Stajich J.E."/>
            <person name="Wei C."/>
            <person name="Willey D."/>
            <person name="Wilson R.K."/>
            <person name="Durbin R."/>
            <person name="Waterston R.H."/>
        </authorList>
    </citation>
    <scope>NUCLEOTIDE SEQUENCE [LARGE SCALE GENOMIC DNA]</scope>
    <source>
        <strain evidence="2 3">AF16</strain>
    </source>
</reference>
<sequence length="106" mass="12058">MGMHGKYVDYLQVDPSNTYINKYGPPQEELPDDFFDFPDSPKESSSESFSKPTPTSDVLDFISWEPLDSDPSLYMNIVYESEVYAHQSAILRKTLSPKRGVLETVT</sequence>
<protein>
    <submittedName>
        <fullName evidence="2">Protein CBG26806</fullName>
    </submittedName>
</protein>
<name>B6IIC2_CAEBR</name>
<dbReference type="RefSeq" id="XP_045099214.1">
    <property type="nucleotide sequence ID" value="XM_045239380.1"/>
</dbReference>
<organism evidence="2 3">
    <name type="scientific">Caenorhabditis briggsae</name>
    <dbReference type="NCBI Taxonomy" id="6238"/>
    <lineage>
        <taxon>Eukaryota</taxon>
        <taxon>Metazoa</taxon>
        <taxon>Ecdysozoa</taxon>
        <taxon>Nematoda</taxon>
        <taxon>Chromadorea</taxon>
        <taxon>Rhabditida</taxon>
        <taxon>Rhabditina</taxon>
        <taxon>Rhabditomorpha</taxon>
        <taxon>Rhabditoidea</taxon>
        <taxon>Rhabditidae</taxon>
        <taxon>Peloderinae</taxon>
        <taxon>Caenorhabditis</taxon>
    </lineage>
</organism>
<evidence type="ECO:0000313" key="2">
    <source>
        <dbReference type="EMBL" id="CAR99652.1"/>
    </source>
</evidence>
<dbReference type="InParanoid" id="B6IIC2"/>
<reference evidence="2 3" key="2">
    <citation type="journal article" date="2011" name="PLoS Genet.">
        <title>Caenorhabditis briggsae recombinant inbred line genotypes reveal inter-strain incompatibility and the evolution of recombination.</title>
        <authorList>
            <person name="Ross J.A."/>
            <person name="Koboldt D.C."/>
            <person name="Staisch J.E."/>
            <person name="Chamberlin H.M."/>
            <person name="Gupta B.P."/>
            <person name="Miller R.D."/>
            <person name="Baird S.E."/>
            <person name="Haag E.S."/>
        </authorList>
    </citation>
    <scope>NUCLEOTIDE SEQUENCE [LARGE SCALE GENOMIC DNA]</scope>
    <source>
        <strain evidence="2 3">AF16</strain>
    </source>
</reference>